<dbReference type="PANTHER" id="PTHR10566">
    <property type="entry name" value="CHAPERONE-ACTIVITY OF BC1 COMPLEX CABC1 -RELATED"/>
    <property type="match status" value="1"/>
</dbReference>
<accession>A0A8T2Q4P5</accession>
<dbReference type="InterPro" id="IPR004147">
    <property type="entry name" value="ABC1_dom"/>
</dbReference>
<name>A0A8T2Q4P5_CERRI</name>
<reference evidence="3" key="1">
    <citation type="submission" date="2021-08" db="EMBL/GenBank/DDBJ databases">
        <title>WGS assembly of Ceratopteris richardii.</title>
        <authorList>
            <person name="Marchant D.B."/>
            <person name="Chen G."/>
            <person name="Jenkins J."/>
            <person name="Shu S."/>
            <person name="Leebens-Mack J."/>
            <person name="Grimwood J."/>
            <person name="Schmutz J."/>
            <person name="Soltis P."/>
            <person name="Soltis D."/>
            <person name="Chen Z.-H."/>
        </authorList>
    </citation>
    <scope>NUCLEOTIDE SEQUENCE</scope>
    <source>
        <strain evidence="3">Whitten #5841</strain>
        <tissue evidence="3">Leaf</tissue>
    </source>
</reference>
<gene>
    <name evidence="3" type="ORF">KP509_38G049100</name>
</gene>
<comment type="similarity">
    <text evidence="1">Belongs to the protein kinase superfamily. ADCK protein kinase family.</text>
</comment>
<proteinExistence type="inferred from homology"/>
<evidence type="ECO:0000256" key="1">
    <source>
        <dbReference type="ARBA" id="ARBA00009670"/>
    </source>
</evidence>
<dbReference type="Pfam" id="PF03109">
    <property type="entry name" value="ABC1"/>
    <property type="match status" value="1"/>
</dbReference>
<dbReference type="AlphaFoldDB" id="A0A8T2Q4P5"/>
<dbReference type="GO" id="GO:0005524">
    <property type="term" value="F:ATP binding"/>
    <property type="evidence" value="ECO:0007669"/>
    <property type="project" value="InterPro"/>
</dbReference>
<evidence type="ECO:0000313" key="4">
    <source>
        <dbReference type="Proteomes" id="UP000825935"/>
    </source>
</evidence>
<dbReference type="OrthoDB" id="427480at2759"/>
<dbReference type="PANTHER" id="PTHR10566:SF118">
    <property type="entry name" value="PROTEIN KINASE DOMAIN-CONTAINING PROTEIN"/>
    <property type="match status" value="1"/>
</dbReference>
<dbReference type="InterPro" id="IPR000719">
    <property type="entry name" value="Prot_kinase_dom"/>
</dbReference>
<dbReference type="CDD" id="cd05121">
    <property type="entry name" value="ABC1_ADCK3-like"/>
    <property type="match status" value="1"/>
</dbReference>
<dbReference type="PROSITE" id="PS50011">
    <property type="entry name" value="PROTEIN_KINASE_DOM"/>
    <property type="match status" value="1"/>
</dbReference>
<keyword evidence="4" id="KW-1185">Reference proteome</keyword>
<dbReference type="InterPro" id="IPR050154">
    <property type="entry name" value="UbiB_kinase"/>
</dbReference>
<dbReference type="EMBL" id="CM035443">
    <property type="protein sequence ID" value="KAH7278616.1"/>
    <property type="molecule type" value="Genomic_DNA"/>
</dbReference>
<protein>
    <recommendedName>
        <fullName evidence="2">Protein kinase domain-containing protein</fullName>
    </recommendedName>
</protein>
<dbReference type="InterPro" id="IPR011009">
    <property type="entry name" value="Kinase-like_dom_sf"/>
</dbReference>
<dbReference type="Gene3D" id="1.10.510.10">
    <property type="entry name" value="Transferase(Phosphotransferase) domain 1"/>
    <property type="match status" value="1"/>
</dbReference>
<dbReference type="GO" id="GO:0004672">
    <property type="term" value="F:protein kinase activity"/>
    <property type="evidence" value="ECO:0007669"/>
    <property type="project" value="InterPro"/>
</dbReference>
<organism evidence="3 4">
    <name type="scientific">Ceratopteris richardii</name>
    <name type="common">Triangle waterfern</name>
    <dbReference type="NCBI Taxonomy" id="49495"/>
    <lineage>
        <taxon>Eukaryota</taxon>
        <taxon>Viridiplantae</taxon>
        <taxon>Streptophyta</taxon>
        <taxon>Embryophyta</taxon>
        <taxon>Tracheophyta</taxon>
        <taxon>Polypodiopsida</taxon>
        <taxon>Polypodiidae</taxon>
        <taxon>Polypodiales</taxon>
        <taxon>Pteridineae</taxon>
        <taxon>Pteridaceae</taxon>
        <taxon>Parkerioideae</taxon>
        <taxon>Ceratopteris</taxon>
    </lineage>
</organism>
<feature type="domain" description="Protein kinase" evidence="2">
    <location>
        <begin position="482"/>
        <end position="812"/>
    </location>
</feature>
<sequence>MWSMECSYALHRRLSNLEWDAVGQNRDRSPFHFCSSRLYRTPSEITLSTGSLARGTPAPRLIASSASDTTGIYSLNLSQGGDRVAESLAESIPASGSSSSVLRQLADNQFSDSDASLPSGLQELFSSLRLQFSDAFNKLDSEIEVKKLADSFSSYLSEYFTTPNYQDKLRKLVTSLSKPLSDATSKLQQEDFNQLPGQLFDQINEKQEAFIRANAELLQQAQGSLMYAVSKLGPPSMKSIEILKSYSSDAPFELEDVRVLLSDALARLNNVFEHPEDFQKQIEQVLSYTDNTLISLSDMISHLPDKLSFNQGVLDESNSSVSYNTIILALSICSALVLLASLRTSKTSRFNRLDVGDLPSRYDPDAIESYFSNRQWDVYLRLLQVLYEFSSFAASLFIDKAAGLEKENEKTRARELVSLIAKLGPTSIKIGQALSIRPDILPVTYLEELQNLQDKVPPFPNKEAEKLIQDGIGRSIEDIFSEFSSEPVAAASLGQVYKAKLRESGDIVAVKVQRPGVLEGICRDLYILRIVARFAQSLPNVRSNLVALLDTWALRFFDELDYIREGENAIQFATDMKNLPNIIVPAVYMQYTSRKVLITQWVEGEKLSESKAEVSLQLVKVALNCYLIQLLESGFLHADPHPGNLLRTQNGSLCVLDYGLMTQITLDQRYAFIDYISHLVNNDYGLVAEDLVNLGFVPPELVDPEKTVAVVPQLSRVLGQLTQGGGARKVNFQQVIEDLSDMSKDYVFVIPPYFALILRAFSVLEGIGLAADPDYAIVEDCYPYLCKRLLTDDSPRAREALKYFVYAGEEQLDVTRVEELINGFQTFQSLTTITKSESGNNNRLPKTPVDLASKQVLSLIFSPNGSYLQDILLTELVRAVDALSRDAVADIWQYFASRALVSLPPALMAPKSWPVPLPGLFFGSSRVATLSREDEKSLEAVKRIWVLLEPQFIQRPSRLELRQAANDILPLIPDLFPGVVNTGQKFILMLLQRQALRLADDLDGKRSITEWDKDPSAFARKIRPLLRGS</sequence>
<comment type="caution">
    <text evidence="3">The sequence shown here is derived from an EMBL/GenBank/DDBJ whole genome shotgun (WGS) entry which is preliminary data.</text>
</comment>
<evidence type="ECO:0000313" key="3">
    <source>
        <dbReference type="EMBL" id="KAH7278616.1"/>
    </source>
</evidence>
<dbReference type="OMA" id="YTEITFR"/>
<dbReference type="Proteomes" id="UP000825935">
    <property type="component" value="Chromosome 38"/>
</dbReference>
<dbReference type="SUPFAM" id="SSF56112">
    <property type="entry name" value="Protein kinase-like (PK-like)"/>
    <property type="match status" value="1"/>
</dbReference>
<evidence type="ECO:0000259" key="2">
    <source>
        <dbReference type="PROSITE" id="PS50011"/>
    </source>
</evidence>